<keyword evidence="4" id="KW-1185">Reference proteome</keyword>
<sequence>MKNYFTLLSISFMCLLQSSLNATNYYVDSNGGSDSNAGTTAHQAWATIKRVRQLQMHAGDSLFFKNGSVFNQPLELRLEGEEGKIIYVGSYGEANANRPIFNGQGQKQFGLLLENPAFCEVHDLEITNSGKERETYRFGVYIKAKNSGVRHSVKIENLKVHDVNGSLVKQKGAGGGIYWENSGDSIQTCFDGLIIKGCHVQNCGRNGIYSGGYAGRDNWFPSLNVHIIGNLIEGVPGDGIVPIGCDGAIIEYNVIRDCPDILSHAEAAAGIWPWSCDNTIIQYNEVSGHNAKWDGQGFDADYNCHGTVIQYNYSHDNAGGFLLICNDGYSLGKNWNKGTTGTIIRYNISVNDGLRKYPTTQAGWFTPTIHITGPVENTRINNNLIVLQERESDTLDYRVIKMGNWGNKWPQQTQISNNIFLTQKGVEGIFEWGQDQNTLFSDNVFIGAFNQVSQEKKFSITRKEVKKVLNNETVKERIAALINLFEKAE</sequence>
<dbReference type="InterPro" id="IPR006626">
    <property type="entry name" value="PbH1"/>
</dbReference>
<organism evidence="3 4">
    <name type="scientific">Carboxylicivirga linearis</name>
    <dbReference type="NCBI Taxonomy" id="1628157"/>
    <lineage>
        <taxon>Bacteria</taxon>
        <taxon>Pseudomonadati</taxon>
        <taxon>Bacteroidota</taxon>
        <taxon>Bacteroidia</taxon>
        <taxon>Marinilabiliales</taxon>
        <taxon>Marinilabiliaceae</taxon>
        <taxon>Carboxylicivirga</taxon>
    </lineage>
</organism>
<evidence type="ECO:0000256" key="1">
    <source>
        <dbReference type="SAM" id="SignalP"/>
    </source>
</evidence>
<proteinExistence type="predicted"/>
<dbReference type="EMBL" id="JAGUCO010000026">
    <property type="protein sequence ID" value="MBS2100629.1"/>
    <property type="molecule type" value="Genomic_DNA"/>
</dbReference>
<dbReference type="Gene3D" id="2.160.20.10">
    <property type="entry name" value="Single-stranded right-handed beta-helix, Pectin lyase-like"/>
    <property type="match status" value="1"/>
</dbReference>
<accession>A0ABS5K1T6</accession>
<reference evidence="3 4" key="1">
    <citation type="journal article" date="2015" name="Int. J. Syst. Evol. Microbiol.">
        <title>Carboxylicivirga linearis sp. nov., isolated from a sea cucumber culture pond.</title>
        <authorList>
            <person name="Wang F.Q."/>
            <person name="Zhou Y.X."/>
            <person name="Lin X.Z."/>
            <person name="Chen G.J."/>
            <person name="Du Z.J."/>
        </authorList>
    </citation>
    <scope>NUCLEOTIDE SEQUENCE [LARGE SCALE GENOMIC DNA]</scope>
    <source>
        <strain evidence="3 4">FB218</strain>
    </source>
</reference>
<dbReference type="InterPro" id="IPR012334">
    <property type="entry name" value="Pectin_lyas_fold"/>
</dbReference>
<keyword evidence="1" id="KW-0732">Signal</keyword>
<dbReference type="InterPro" id="IPR039448">
    <property type="entry name" value="Beta_helix"/>
</dbReference>
<evidence type="ECO:0000259" key="2">
    <source>
        <dbReference type="Pfam" id="PF13229"/>
    </source>
</evidence>
<dbReference type="RefSeq" id="WP_212218846.1">
    <property type="nucleotide sequence ID" value="NZ_JAGUCO010000026.1"/>
</dbReference>
<name>A0ABS5K1T6_9BACT</name>
<dbReference type="InterPro" id="IPR011050">
    <property type="entry name" value="Pectin_lyase_fold/virulence"/>
</dbReference>
<feature type="domain" description="Right handed beta helix" evidence="2">
    <location>
        <begin position="153"/>
        <end position="328"/>
    </location>
</feature>
<evidence type="ECO:0000313" key="4">
    <source>
        <dbReference type="Proteomes" id="UP000708576"/>
    </source>
</evidence>
<dbReference type="Pfam" id="PF13229">
    <property type="entry name" value="Beta_helix"/>
    <property type="match status" value="1"/>
</dbReference>
<dbReference type="SMART" id="SM00710">
    <property type="entry name" value="PbH1"/>
    <property type="match status" value="7"/>
</dbReference>
<dbReference type="SUPFAM" id="SSF51126">
    <property type="entry name" value="Pectin lyase-like"/>
    <property type="match status" value="1"/>
</dbReference>
<evidence type="ECO:0000313" key="3">
    <source>
        <dbReference type="EMBL" id="MBS2100629.1"/>
    </source>
</evidence>
<comment type="caution">
    <text evidence="3">The sequence shown here is derived from an EMBL/GenBank/DDBJ whole genome shotgun (WGS) entry which is preliminary data.</text>
</comment>
<feature type="chain" id="PRO_5047369129" evidence="1">
    <location>
        <begin position="23"/>
        <end position="489"/>
    </location>
</feature>
<dbReference type="Proteomes" id="UP000708576">
    <property type="component" value="Unassembled WGS sequence"/>
</dbReference>
<feature type="signal peptide" evidence="1">
    <location>
        <begin position="1"/>
        <end position="22"/>
    </location>
</feature>
<gene>
    <name evidence="3" type="ORF">KEM10_20250</name>
</gene>
<protein>
    <submittedName>
        <fullName evidence="3">Right-handed parallel beta-helix repeat-containing protein</fullName>
    </submittedName>
</protein>